<sequence>METKCAQGSSIPEVGEYNNYSRNNAIEKLNQGPDREPVNVDKCVQKKVHRFYFVKFWPYEDQNLKSRIAEAEKLIEKIEQEKLPILKKFIWTRHRPNNLATEKKLLREINERQQKGAVDHPCSSVEKLSQLIGSMSSEIKSLDRNKDRNKILKKIKWLEKLGKEAIANATKKGNIGNPLFSIKTMHDQAKLINKKLLEDFRKEQLEVQSKISCVEKDLEVSRKDLESLRIQLIDLRLKREEVELDIQKMRKQQNETKARYDGCVSMLSNARDLARKKDVKSLEELSLREGSSIREDENDTGDTSYCRANAAAKELNQGQELGEPVKIDEVGVKNNVHHFYFPKFWLFEDQNVKSRTGEAEKLIEKIDQEKSPVAQKYENMWILWFYGKIEWRQSDKILEDKIFKKIKWLEKVGKGDTADATEKGKIGNPLNTRKSIQELVRLINKISEEFSKEHLEVMAKIRCVEKDSKLDEDIYRLEKQRNDFWQRRDAVERNIKYLRKQQDEAKARYDKYVSVLSNARELARKKDVEALQELSLREVFFVQTRAKEFMETKFVQGSSYPESGKDTNCLPEYIATEKLNQEQELDEPVNVNGRVEKKVHEFYFIKYWPYEDQTLKSRIEEAEKLYKNINSKAWSVADIYSQRLVSIM</sequence>
<comment type="caution">
    <text evidence="11">The sequence shown here is derived from an EMBL/GenBank/DDBJ whole genome shotgun (WGS) entry which is preliminary data.</text>
</comment>
<keyword evidence="6" id="KW-1133">Transmembrane helix</keyword>
<evidence type="ECO:0000256" key="2">
    <source>
        <dbReference type="ARBA" id="ARBA00004389"/>
    </source>
</evidence>
<dbReference type="PANTHER" id="PTHR32219:SF21">
    <property type="entry name" value="PROTON PUMP-INTERACTOR 1-LIKE"/>
    <property type="match status" value="1"/>
</dbReference>
<evidence type="ECO:0000256" key="4">
    <source>
        <dbReference type="ARBA" id="ARBA00022692"/>
    </source>
</evidence>
<keyword evidence="12" id="KW-1185">Reference proteome</keyword>
<evidence type="ECO:0000256" key="5">
    <source>
        <dbReference type="ARBA" id="ARBA00022824"/>
    </source>
</evidence>
<evidence type="ECO:0000313" key="11">
    <source>
        <dbReference type="EMBL" id="KAK0590867.1"/>
    </source>
</evidence>
<evidence type="ECO:0000256" key="10">
    <source>
        <dbReference type="SAM" id="Coils"/>
    </source>
</evidence>
<dbReference type="InterPro" id="IPR055282">
    <property type="entry name" value="PPI1-4"/>
</dbReference>
<name>A0AA39SGN1_ACESA</name>
<dbReference type="EMBL" id="JAUESC010000381">
    <property type="protein sequence ID" value="KAK0590867.1"/>
    <property type="molecule type" value="Genomic_DNA"/>
</dbReference>
<evidence type="ECO:0000256" key="3">
    <source>
        <dbReference type="ARBA" id="ARBA00022475"/>
    </source>
</evidence>
<accession>A0AA39SGN1</accession>
<reference evidence="11" key="2">
    <citation type="submission" date="2023-06" db="EMBL/GenBank/DDBJ databases">
        <authorList>
            <person name="Swenson N.G."/>
            <person name="Wegrzyn J.L."/>
            <person name="Mcevoy S.L."/>
        </authorList>
    </citation>
    <scope>NUCLEOTIDE SEQUENCE</scope>
    <source>
        <strain evidence="11">NS2018</strain>
        <tissue evidence="11">Leaf</tissue>
    </source>
</reference>
<organism evidence="11 12">
    <name type="scientific">Acer saccharum</name>
    <name type="common">Sugar maple</name>
    <dbReference type="NCBI Taxonomy" id="4024"/>
    <lineage>
        <taxon>Eukaryota</taxon>
        <taxon>Viridiplantae</taxon>
        <taxon>Streptophyta</taxon>
        <taxon>Embryophyta</taxon>
        <taxon>Tracheophyta</taxon>
        <taxon>Spermatophyta</taxon>
        <taxon>Magnoliopsida</taxon>
        <taxon>eudicotyledons</taxon>
        <taxon>Gunneridae</taxon>
        <taxon>Pentapetalae</taxon>
        <taxon>rosids</taxon>
        <taxon>malvids</taxon>
        <taxon>Sapindales</taxon>
        <taxon>Sapindaceae</taxon>
        <taxon>Hippocastanoideae</taxon>
        <taxon>Acereae</taxon>
        <taxon>Acer</taxon>
    </lineage>
</organism>
<comment type="subcellular location">
    <subcellularLocation>
        <location evidence="1">Cell membrane</location>
        <topology evidence="1">Single-pass membrane protein</topology>
    </subcellularLocation>
    <subcellularLocation>
        <location evidence="2">Endoplasmic reticulum membrane</location>
        <topology evidence="2">Single-pass membrane protein</topology>
    </subcellularLocation>
</comment>
<keyword evidence="3" id="KW-1003">Cell membrane</keyword>
<evidence type="ECO:0000256" key="8">
    <source>
        <dbReference type="ARBA" id="ARBA00023136"/>
    </source>
</evidence>
<protein>
    <submittedName>
        <fullName evidence="11">Uncharacterized protein</fullName>
    </submittedName>
</protein>
<reference evidence="11" key="1">
    <citation type="journal article" date="2022" name="Plant J.">
        <title>Strategies of tolerance reflected in two North American maple genomes.</title>
        <authorList>
            <person name="McEvoy S.L."/>
            <person name="Sezen U.U."/>
            <person name="Trouern-Trend A."/>
            <person name="McMahon S.M."/>
            <person name="Schaberg P.G."/>
            <person name="Yang J."/>
            <person name="Wegrzyn J.L."/>
            <person name="Swenson N.G."/>
        </authorList>
    </citation>
    <scope>NUCLEOTIDE SEQUENCE</scope>
    <source>
        <strain evidence="11">NS2018</strain>
    </source>
</reference>
<evidence type="ECO:0000313" key="12">
    <source>
        <dbReference type="Proteomes" id="UP001168877"/>
    </source>
</evidence>
<evidence type="ECO:0000256" key="6">
    <source>
        <dbReference type="ARBA" id="ARBA00022989"/>
    </source>
</evidence>
<proteinExistence type="inferred from homology"/>
<keyword evidence="7 10" id="KW-0175">Coiled coil</keyword>
<evidence type="ECO:0000256" key="9">
    <source>
        <dbReference type="ARBA" id="ARBA00038080"/>
    </source>
</evidence>
<feature type="coiled-coil region" evidence="10">
    <location>
        <begin position="211"/>
        <end position="259"/>
    </location>
</feature>
<comment type="similarity">
    <text evidence="9">Belongs to the plant Proton pump-interactor protein family.</text>
</comment>
<dbReference type="AlphaFoldDB" id="A0AA39SGN1"/>
<evidence type="ECO:0000256" key="1">
    <source>
        <dbReference type="ARBA" id="ARBA00004162"/>
    </source>
</evidence>
<evidence type="ECO:0000256" key="7">
    <source>
        <dbReference type="ARBA" id="ARBA00023054"/>
    </source>
</evidence>
<gene>
    <name evidence="11" type="ORF">LWI29_032556</name>
</gene>
<dbReference type="GO" id="GO:0005789">
    <property type="term" value="C:endoplasmic reticulum membrane"/>
    <property type="evidence" value="ECO:0007669"/>
    <property type="project" value="UniProtKB-SubCell"/>
</dbReference>
<dbReference type="PANTHER" id="PTHR32219">
    <property type="entry name" value="RNA-BINDING PROTEIN YLMH-RELATED"/>
    <property type="match status" value="1"/>
</dbReference>
<dbReference type="GO" id="GO:0005886">
    <property type="term" value="C:plasma membrane"/>
    <property type="evidence" value="ECO:0007669"/>
    <property type="project" value="UniProtKB-SubCell"/>
</dbReference>
<keyword evidence="5" id="KW-0256">Endoplasmic reticulum</keyword>
<keyword evidence="8" id="KW-0472">Membrane</keyword>
<dbReference type="Proteomes" id="UP001168877">
    <property type="component" value="Unassembled WGS sequence"/>
</dbReference>
<keyword evidence="4" id="KW-0812">Transmembrane</keyword>